<feature type="compositionally biased region" description="Polar residues" evidence="1">
    <location>
        <begin position="242"/>
        <end position="270"/>
    </location>
</feature>
<reference evidence="3" key="1">
    <citation type="submission" date="2025-08" db="UniProtKB">
        <authorList>
            <consortium name="RefSeq"/>
        </authorList>
    </citation>
    <scope>IDENTIFICATION</scope>
</reference>
<dbReference type="GeneID" id="123732093"/>
<proteinExistence type="predicted"/>
<sequence>MSSSLTAEQQQKIEENRRKALAIRAQRQAAQSNNQTPLSLLNNPASAPQQRVSTQSDPLSNSTPRPGLTHHPPNTVHQNDVPRVQDRRPNQLFSSPRDKSGQNSLFSNTATKQIKVIDPLPLPKGQHSLKGLDVSTGGSPTGFKPLQPKTTGGPSFSISGSSTGTGSSYGAKSSSSSSSGQNVSSVFKPPQPNKAVLPGLYPTSTTDSFSVSKPHPNTSSSGPSSGSGSAVGSFYKQGTKHGATSPSVQSAVRKQQLPSSSSTDVSNSLPVKNPAVTVRGKCV</sequence>
<evidence type="ECO:0000256" key="1">
    <source>
        <dbReference type="SAM" id="MobiDB-lite"/>
    </source>
</evidence>
<evidence type="ECO:0000313" key="3">
    <source>
        <dbReference type="RefSeq" id="XP_045567391.1"/>
    </source>
</evidence>
<accession>A0ABM3E8Q5</accession>
<feature type="compositionally biased region" description="Low complexity" evidence="1">
    <location>
        <begin position="150"/>
        <end position="185"/>
    </location>
</feature>
<feature type="compositionally biased region" description="Low complexity" evidence="1">
    <location>
        <begin position="22"/>
        <end position="31"/>
    </location>
</feature>
<feature type="compositionally biased region" description="Polar residues" evidence="1">
    <location>
        <begin position="1"/>
        <end position="10"/>
    </location>
</feature>
<dbReference type="RefSeq" id="XP_045567391.1">
    <property type="nucleotide sequence ID" value="XM_045711435.1"/>
</dbReference>
<keyword evidence="2" id="KW-1185">Reference proteome</keyword>
<feature type="compositionally biased region" description="Polar residues" evidence="1">
    <location>
        <begin position="32"/>
        <end position="64"/>
    </location>
</feature>
<organism evidence="2 3">
    <name type="scientific">Salmo salar</name>
    <name type="common">Atlantic salmon</name>
    <dbReference type="NCBI Taxonomy" id="8030"/>
    <lineage>
        <taxon>Eukaryota</taxon>
        <taxon>Metazoa</taxon>
        <taxon>Chordata</taxon>
        <taxon>Craniata</taxon>
        <taxon>Vertebrata</taxon>
        <taxon>Euteleostomi</taxon>
        <taxon>Actinopterygii</taxon>
        <taxon>Neopterygii</taxon>
        <taxon>Teleostei</taxon>
        <taxon>Protacanthopterygii</taxon>
        <taxon>Salmoniformes</taxon>
        <taxon>Salmonidae</taxon>
        <taxon>Salmoninae</taxon>
        <taxon>Salmo</taxon>
    </lineage>
</organism>
<feature type="compositionally biased region" description="Low complexity" evidence="1">
    <location>
        <begin position="219"/>
        <end position="233"/>
    </location>
</feature>
<protein>
    <submittedName>
        <fullName evidence="3">Uncharacterized protein</fullName>
    </submittedName>
</protein>
<evidence type="ECO:0000313" key="2">
    <source>
        <dbReference type="Proteomes" id="UP001652741"/>
    </source>
</evidence>
<dbReference type="Proteomes" id="UP001652741">
    <property type="component" value="Unplaced"/>
</dbReference>
<name>A0ABM3E8Q5_SALSA</name>
<feature type="region of interest" description="Disordered" evidence="1">
    <location>
        <begin position="127"/>
        <end position="283"/>
    </location>
</feature>
<gene>
    <name evidence="3" type="primary">LOC123732093</name>
</gene>
<feature type="compositionally biased region" description="Polar residues" evidence="1">
    <location>
        <begin position="202"/>
        <end position="218"/>
    </location>
</feature>
<feature type="region of interest" description="Disordered" evidence="1">
    <location>
        <begin position="1"/>
        <end position="110"/>
    </location>
</feature>
<feature type="compositionally biased region" description="Polar residues" evidence="1">
    <location>
        <begin position="101"/>
        <end position="110"/>
    </location>
</feature>